<evidence type="ECO:0000313" key="3">
    <source>
        <dbReference type="WBParaSite" id="nRc.2.0.1.t12997-RA"/>
    </source>
</evidence>
<feature type="compositionally biased region" description="Basic and acidic residues" evidence="1">
    <location>
        <begin position="67"/>
        <end position="77"/>
    </location>
</feature>
<feature type="region of interest" description="Disordered" evidence="1">
    <location>
        <begin position="58"/>
        <end position="98"/>
    </location>
</feature>
<evidence type="ECO:0000256" key="1">
    <source>
        <dbReference type="SAM" id="MobiDB-lite"/>
    </source>
</evidence>
<evidence type="ECO:0000313" key="2">
    <source>
        <dbReference type="Proteomes" id="UP000887565"/>
    </source>
</evidence>
<sequence length="98" mass="11358">MSEEPDVEVVSEAASKNDDNPKVNTLPALAIYAKTIVQGVKEITNPKRFWKVMKEKREMKQQQLCKQENKEQFEKIRSGKVQQRPTNPNDGLKYPRDL</sequence>
<reference evidence="3" key="1">
    <citation type="submission" date="2022-11" db="UniProtKB">
        <authorList>
            <consortium name="WormBaseParasite"/>
        </authorList>
    </citation>
    <scope>IDENTIFICATION</scope>
</reference>
<dbReference type="AlphaFoldDB" id="A0A915IHZ7"/>
<keyword evidence="2" id="KW-1185">Reference proteome</keyword>
<proteinExistence type="predicted"/>
<accession>A0A915IHZ7</accession>
<feature type="region of interest" description="Disordered" evidence="1">
    <location>
        <begin position="1"/>
        <end position="23"/>
    </location>
</feature>
<name>A0A915IHZ7_ROMCU</name>
<dbReference type="Proteomes" id="UP000887565">
    <property type="component" value="Unplaced"/>
</dbReference>
<dbReference type="WBParaSite" id="nRc.2.0.1.t12997-RA">
    <property type="protein sequence ID" value="nRc.2.0.1.t12997-RA"/>
    <property type="gene ID" value="nRc.2.0.1.g12997"/>
</dbReference>
<feature type="compositionally biased region" description="Polar residues" evidence="1">
    <location>
        <begin position="80"/>
        <end position="89"/>
    </location>
</feature>
<protein>
    <submittedName>
        <fullName evidence="3">Uncharacterized protein</fullName>
    </submittedName>
</protein>
<organism evidence="2 3">
    <name type="scientific">Romanomermis culicivorax</name>
    <name type="common">Nematode worm</name>
    <dbReference type="NCBI Taxonomy" id="13658"/>
    <lineage>
        <taxon>Eukaryota</taxon>
        <taxon>Metazoa</taxon>
        <taxon>Ecdysozoa</taxon>
        <taxon>Nematoda</taxon>
        <taxon>Enoplea</taxon>
        <taxon>Dorylaimia</taxon>
        <taxon>Mermithida</taxon>
        <taxon>Mermithoidea</taxon>
        <taxon>Mermithidae</taxon>
        <taxon>Romanomermis</taxon>
    </lineage>
</organism>